<dbReference type="Pfam" id="PF00392">
    <property type="entry name" value="GntR"/>
    <property type="match status" value="1"/>
</dbReference>
<dbReference type="EMBL" id="JAHCVK010000003">
    <property type="protein sequence ID" value="MBT0653484.1"/>
    <property type="molecule type" value="Genomic_DNA"/>
</dbReference>
<dbReference type="InterPro" id="IPR011711">
    <property type="entry name" value="GntR_C"/>
</dbReference>
<organism evidence="6 7">
    <name type="scientific">Geomobilimonas luticola</name>
    <dbReference type="NCBI Taxonomy" id="1114878"/>
    <lineage>
        <taxon>Bacteria</taxon>
        <taxon>Pseudomonadati</taxon>
        <taxon>Thermodesulfobacteriota</taxon>
        <taxon>Desulfuromonadia</taxon>
        <taxon>Geobacterales</taxon>
        <taxon>Geobacteraceae</taxon>
        <taxon>Geomobilimonas</taxon>
    </lineage>
</organism>
<sequence>MGERNLNNVVYQKIKQMMLDYEITPGQRLTFADLAEKLGVSRTPVNNALSLLNKEGFLDFTPNQGYTVHQITKEEADQLYELRTILELGAIEKTIQNLTPAKFKELEKRERLFKQSVDENQSRSRFSLDEEFHAYIVEMSGNYYLAEYFREVYQRIFLRHRIRPLKGERVVQVPAEHHELVQAIGNRDVEKAKRIVAEHIESGKQYIYSFIFD</sequence>
<dbReference type="InterPro" id="IPR000524">
    <property type="entry name" value="Tscrpt_reg_HTH_GntR"/>
</dbReference>
<name>A0ABS5SDN0_9BACT</name>
<feature type="domain" description="HTH gntR-type" evidence="5">
    <location>
        <begin position="4"/>
        <end position="71"/>
    </location>
</feature>
<dbReference type="InterPro" id="IPR000485">
    <property type="entry name" value="AsnC-type_HTH_dom"/>
</dbReference>
<dbReference type="InterPro" id="IPR007526">
    <property type="entry name" value="SWIRM"/>
</dbReference>
<dbReference type="PROSITE" id="PS50949">
    <property type="entry name" value="HTH_GNTR"/>
    <property type="match status" value="1"/>
</dbReference>
<gene>
    <name evidence="6" type="ORF">KI810_10490</name>
</gene>
<evidence type="ECO:0000313" key="6">
    <source>
        <dbReference type="EMBL" id="MBT0653484.1"/>
    </source>
</evidence>
<keyword evidence="7" id="KW-1185">Reference proteome</keyword>
<protein>
    <submittedName>
        <fullName evidence="6">GntR family transcriptional regulator</fullName>
    </submittedName>
</protein>
<evidence type="ECO:0000256" key="2">
    <source>
        <dbReference type="ARBA" id="ARBA00023125"/>
    </source>
</evidence>
<dbReference type="SUPFAM" id="SSF48008">
    <property type="entry name" value="GntR ligand-binding domain-like"/>
    <property type="match status" value="1"/>
</dbReference>
<feature type="domain" description="SWIRM" evidence="4">
    <location>
        <begin position="1"/>
        <end position="69"/>
    </location>
</feature>
<dbReference type="PANTHER" id="PTHR43537">
    <property type="entry name" value="TRANSCRIPTIONAL REGULATOR, GNTR FAMILY"/>
    <property type="match status" value="1"/>
</dbReference>
<dbReference type="SMART" id="SM00345">
    <property type="entry name" value="HTH_GNTR"/>
    <property type="match status" value="1"/>
</dbReference>
<keyword evidence="1" id="KW-0805">Transcription regulation</keyword>
<dbReference type="Gene3D" id="1.10.10.10">
    <property type="entry name" value="Winged helix-like DNA-binding domain superfamily/Winged helix DNA-binding domain"/>
    <property type="match status" value="1"/>
</dbReference>
<dbReference type="SUPFAM" id="SSF46785">
    <property type="entry name" value="Winged helix' DNA-binding domain"/>
    <property type="match status" value="1"/>
</dbReference>
<dbReference type="PROSITE" id="PS50934">
    <property type="entry name" value="SWIRM"/>
    <property type="match status" value="1"/>
</dbReference>
<dbReference type="RefSeq" id="WP_214175477.1">
    <property type="nucleotide sequence ID" value="NZ_JAHCVK010000003.1"/>
</dbReference>
<evidence type="ECO:0000259" key="4">
    <source>
        <dbReference type="PROSITE" id="PS50934"/>
    </source>
</evidence>
<accession>A0ABS5SDN0</accession>
<dbReference type="PRINTS" id="PR00033">
    <property type="entry name" value="HTHASNC"/>
</dbReference>
<dbReference type="InterPro" id="IPR036390">
    <property type="entry name" value="WH_DNA-bd_sf"/>
</dbReference>
<dbReference type="PANTHER" id="PTHR43537:SF45">
    <property type="entry name" value="GNTR FAMILY REGULATORY PROTEIN"/>
    <property type="match status" value="1"/>
</dbReference>
<evidence type="ECO:0000256" key="3">
    <source>
        <dbReference type="ARBA" id="ARBA00023163"/>
    </source>
</evidence>
<proteinExistence type="predicted"/>
<comment type="caution">
    <text evidence="6">The sequence shown here is derived from an EMBL/GenBank/DDBJ whole genome shotgun (WGS) entry which is preliminary data.</text>
</comment>
<dbReference type="Gene3D" id="1.20.120.530">
    <property type="entry name" value="GntR ligand-binding domain-like"/>
    <property type="match status" value="1"/>
</dbReference>
<evidence type="ECO:0000259" key="5">
    <source>
        <dbReference type="PROSITE" id="PS50949"/>
    </source>
</evidence>
<reference evidence="6 7" key="1">
    <citation type="submission" date="2021-05" db="EMBL/GenBank/DDBJ databases">
        <title>The draft genome of Geobacter luticola JCM 17780.</title>
        <authorList>
            <person name="Xu Z."/>
            <person name="Masuda Y."/>
            <person name="Itoh H."/>
            <person name="Senoo K."/>
        </authorList>
    </citation>
    <scope>NUCLEOTIDE SEQUENCE [LARGE SCALE GENOMIC DNA]</scope>
    <source>
        <strain evidence="6 7">JCM 17780</strain>
    </source>
</reference>
<evidence type="ECO:0000256" key="1">
    <source>
        <dbReference type="ARBA" id="ARBA00023015"/>
    </source>
</evidence>
<evidence type="ECO:0000313" key="7">
    <source>
        <dbReference type="Proteomes" id="UP000756860"/>
    </source>
</evidence>
<dbReference type="InterPro" id="IPR036388">
    <property type="entry name" value="WH-like_DNA-bd_sf"/>
</dbReference>
<dbReference type="InterPro" id="IPR008920">
    <property type="entry name" value="TF_FadR/GntR_C"/>
</dbReference>
<dbReference type="Pfam" id="PF07729">
    <property type="entry name" value="FCD"/>
    <property type="match status" value="1"/>
</dbReference>
<keyword evidence="2" id="KW-0238">DNA-binding</keyword>
<dbReference type="SMART" id="SM00895">
    <property type="entry name" value="FCD"/>
    <property type="match status" value="1"/>
</dbReference>
<dbReference type="Proteomes" id="UP000756860">
    <property type="component" value="Unassembled WGS sequence"/>
</dbReference>
<keyword evidence="3" id="KW-0804">Transcription</keyword>